<dbReference type="Pfam" id="PF01963">
    <property type="entry name" value="TraB_PrgY_gumN"/>
    <property type="match status" value="1"/>
</dbReference>
<evidence type="ECO:0008006" key="5">
    <source>
        <dbReference type="Google" id="ProtNLM"/>
    </source>
</evidence>
<evidence type="ECO:0000256" key="2">
    <source>
        <dbReference type="SAM" id="Phobius"/>
    </source>
</evidence>
<reference evidence="3 4" key="1">
    <citation type="journal article" date="2004" name="Science">
        <title>The genome of the diatom Thalassiosira pseudonana: ecology, evolution, and metabolism.</title>
        <authorList>
            <person name="Armbrust E.V."/>
            <person name="Berges J.A."/>
            <person name="Bowler C."/>
            <person name="Green B.R."/>
            <person name="Martinez D."/>
            <person name="Putnam N.H."/>
            <person name="Zhou S."/>
            <person name="Allen A.E."/>
            <person name="Apt K.E."/>
            <person name="Bechner M."/>
            <person name="Brzezinski M.A."/>
            <person name="Chaal B.K."/>
            <person name="Chiovitti A."/>
            <person name="Davis A.K."/>
            <person name="Demarest M.S."/>
            <person name="Detter J.C."/>
            <person name="Glavina T."/>
            <person name="Goodstein D."/>
            <person name="Hadi M.Z."/>
            <person name="Hellsten U."/>
            <person name="Hildebrand M."/>
            <person name="Jenkins B.D."/>
            <person name="Jurka J."/>
            <person name="Kapitonov V.V."/>
            <person name="Kroger N."/>
            <person name="Lau W.W."/>
            <person name="Lane T.W."/>
            <person name="Larimer F.W."/>
            <person name="Lippmeier J.C."/>
            <person name="Lucas S."/>
            <person name="Medina M."/>
            <person name="Montsant A."/>
            <person name="Obornik M."/>
            <person name="Parker M.S."/>
            <person name="Palenik B."/>
            <person name="Pazour G.J."/>
            <person name="Richardson P.M."/>
            <person name="Rynearson T.A."/>
            <person name="Saito M.A."/>
            <person name="Schwartz D.C."/>
            <person name="Thamatrakoln K."/>
            <person name="Valentin K."/>
            <person name="Vardi A."/>
            <person name="Wilkerson F.P."/>
            <person name="Rokhsar D.S."/>
        </authorList>
    </citation>
    <scope>NUCLEOTIDE SEQUENCE [LARGE SCALE GENOMIC DNA]</scope>
    <source>
        <strain evidence="3 4">CCMP1335</strain>
    </source>
</reference>
<dbReference type="RefSeq" id="XP_002291881.1">
    <property type="nucleotide sequence ID" value="XM_002291845.1"/>
</dbReference>
<keyword evidence="2" id="KW-0812">Transmembrane</keyword>
<organism evidence="3 4">
    <name type="scientific">Thalassiosira pseudonana</name>
    <name type="common">Marine diatom</name>
    <name type="synonym">Cyclotella nana</name>
    <dbReference type="NCBI Taxonomy" id="35128"/>
    <lineage>
        <taxon>Eukaryota</taxon>
        <taxon>Sar</taxon>
        <taxon>Stramenopiles</taxon>
        <taxon>Ochrophyta</taxon>
        <taxon>Bacillariophyta</taxon>
        <taxon>Coscinodiscophyceae</taxon>
        <taxon>Thalassiosirophycidae</taxon>
        <taxon>Thalassiosirales</taxon>
        <taxon>Thalassiosiraceae</taxon>
        <taxon>Thalassiosira</taxon>
    </lineage>
</organism>
<dbReference type="PANTHER" id="PTHR21530:SF7">
    <property type="entry name" value="TRAB DOMAIN-CONTAINING PROTEIN"/>
    <property type="match status" value="1"/>
</dbReference>
<dbReference type="InterPro" id="IPR002816">
    <property type="entry name" value="TraB/PrgY/GumN_fam"/>
</dbReference>
<evidence type="ECO:0000313" key="4">
    <source>
        <dbReference type="Proteomes" id="UP000001449"/>
    </source>
</evidence>
<dbReference type="InParanoid" id="B8C7E8"/>
<evidence type="ECO:0000256" key="1">
    <source>
        <dbReference type="SAM" id="MobiDB-lite"/>
    </source>
</evidence>
<dbReference type="KEGG" id="tps:THAPSDRAFT_23847"/>
<dbReference type="EMBL" id="CM000644">
    <property type="protein sequence ID" value="EED90732.1"/>
    <property type="molecule type" value="Genomic_DNA"/>
</dbReference>
<feature type="compositionally biased region" description="Polar residues" evidence="1">
    <location>
        <begin position="255"/>
        <end position="273"/>
    </location>
</feature>
<protein>
    <recommendedName>
        <fullName evidence="5">TraB family protein</fullName>
    </recommendedName>
</protein>
<dbReference type="PaxDb" id="35128-Thaps23847"/>
<feature type="transmembrane region" description="Helical" evidence="2">
    <location>
        <begin position="12"/>
        <end position="33"/>
    </location>
</feature>
<dbReference type="eggNOG" id="KOG2860">
    <property type="taxonomic scope" value="Eukaryota"/>
</dbReference>
<dbReference type="PANTHER" id="PTHR21530">
    <property type="entry name" value="PHEROMONE SHUTDOWN PROTEIN"/>
    <property type="match status" value="1"/>
</dbReference>
<keyword evidence="2" id="KW-0472">Membrane</keyword>
<dbReference type="OMA" id="RDEYMAN"/>
<gene>
    <name evidence="3" type="ORF">THAPSDRAFT_23847</name>
</gene>
<sequence>MIGLCPGSVDVLVLGCLIIVSVANIGLVDVLAVELSRDFTLQHHSQALSNLFSPNEDTNPFTNTIKLWISLTVLVSSHAFVAPAHRHRPTTLALNINQPPTDCDVAGVSRRDVFQTTGRIVGAAVSTVLIQPSSAQAATATFNASKQSTSTLVSNTLCDPSVSTWVKTDATSMRTIHILGTAHISSASAELAGTMVRELKPDVVFVELDAKRVARAIPGGVSRSDSASSGSVSSATAVSSASTSQTTAPTPPTSKGSITSTPNNTPDATTTSNPFDVQAKLVNVGSKYVGDAVKGMYGKLESEGFKAGDEFAMSVREGLAIGSTIVLGDRDVEVTLRRLTQALAKTDIRKLLSANSEVERSMEELLPDNMKNQLKQTSGGNTVSNNVGDASINVSSMGFEGDMAIDKQEFQTFVETMKAKENVKKIMKALEKTAPEIYQAMVAERDVYMAMGLDELSVNVNGKVDNTVAVVGMAHVDGIERYLASQGWQALSYPCPALETR</sequence>
<dbReference type="STRING" id="35128.B8C7E8"/>
<dbReference type="HOGENOM" id="CLU_544593_0_0_1"/>
<evidence type="ECO:0000313" key="3">
    <source>
        <dbReference type="EMBL" id="EED90732.1"/>
    </source>
</evidence>
<keyword evidence="4" id="KW-1185">Reference proteome</keyword>
<reference evidence="3 4" key="2">
    <citation type="journal article" date="2008" name="Nature">
        <title>The Phaeodactylum genome reveals the evolutionary history of diatom genomes.</title>
        <authorList>
            <person name="Bowler C."/>
            <person name="Allen A.E."/>
            <person name="Badger J.H."/>
            <person name="Grimwood J."/>
            <person name="Jabbari K."/>
            <person name="Kuo A."/>
            <person name="Maheswari U."/>
            <person name="Martens C."/>
            <person name="Maumus F."/>
            <person name="Otillar R.P."/>
            <person name="Rayko E."/>
            <person name="Salamov A."/>
            <person name="Vandepoele K."/>
            <person name="Beszteri B."/>
            <person name="Gruber A."/>
            <person name="Heijde M."/>
            <person name="Katinka M."/>
            <person name="Mock T."/>
            <person name="Valentin K."/>
            <person name="Verret F."/>
            <person name="Berges J.A."/>
            <person name="Brownlee C."/>
            <person name="Cadoret J.P."/>
            <person name="Chiovitti A."/>
            <person name="Choi C.J."/>
            <person name="Coesel S."/>
            <person name="De Martino A."/>
            <person name="Detter J.C."/>
            <person name="Durkin C."/>
            <person name="Falciatore A."/>
            <person name="Fournet J."/>
            <person name="Haruta M."/>
            <person name="Huysman M.J."/>
            <person name="Jenkins B.D."/>
            <person name="Jiroutova K."/>
            <person name="Jorgensen R.E."/>
            <person name="Joubert Y."/>
            <person name="Kaplan A."/>
            <person name="Kroger N."/>
            <person name="Kroth P.G."/>
            <person name="La Roche J."/>
            <person name="Lindquist E."/>
            <person name="Lommer M."/>
            <person name="Martin-Jezequel V."/>
            <person name="Lopez P.J."/>
            <person name="Lucas S."/>
            <person name="Mangogna M."/>
            <person name="McGinnis K."/>
            <person name="Medlin L.K."/>
            <person name="Montsant A."/>
            <person name="Oudot-Le Secq M.P."/>
            <person name="Napoli C."/>
            <person name="Obornik M."/>
            <person name="Parker M.S."/>
            <person name="Petit J.L."/>
            <person name="Porcel B.M."/>
            <person name="Poulsen N."/>
            <person name="Robison M."/>
            <person name="Rychlewski L."/>
            <person name="Rynearson T.A."/>
            <person name="Schmutz J."/>
            <person name="Shapiro H."/>
            <person name="Siaut M."/>
            <person name="Stanley M."/>
            <person name="Sussman M.R."/>
            <person name="Taylor A.R."/>
            <person name="Vardi A."/>
            <person name="von Dassow P."/>
            <person name="Vyverman W."/>
            <person name="Willis A."/>
            <person name="Wyrwicz L.S."/>
            <person name="Rokhsar D.S."/>
            <person name="Weissenbach J."/>
            <person name="Armbrust E.V."/>
            <person name="Green B.R."/>
            <person name="Van de Peer Y."/>
            <person name="Grigoriev I.V."/>
        </authorList>
    </citation>
    <scope>NUCLEOTIDE SEQUENCE [LARGE SCALE GENOMIC DNA]</scope>
    <source>
        <strain evidence="3 4">CCMP1335</strain>
    </source>
</reference>
<dbReference type="AlphaFoldDB" id="B8C7E8"/>
<dbReference type="CDD" id="cd14726">
    <property type="entry name" value="TraB_PrgY-like"/>
    <property type="match status" value="1"/>
</dbReference>
<accession>B8C7E8</accession>
<dbReference type="Proteomes" id="UP000001449">
    <property type="component" value="Chromosome 8"/>
</dbReference>
<feature type="region of interest" description="Disordered" evidence="1">
    <location>
        <begin position="237"/>
        <end position="273"/>
    </location>
</feature>
<keyword evidence="2" id="KW-1133">Transmembrane helix</keyword>
<dbReference type="InterPro" id="IPR046345">
    <property type="entry name" value="TraB_PrgY-like"/>
</dbReference>
<proteinExistence type="predicted"/>
<name>B8C7E8_THAPS</name>
<feature type="compositionally biased region" description="Low complexity" evidence="1">
    <location>
        <begin position="237"/>
        <end position="248"/>
    </location>
</feature>
<dbReference type="GeneID" id="7444929"/>